<keyword evidence="2" id="KW-0732">Signal</keyword>
<feature type="chain" id="PRO_5012570709" evidence="2">
    <location>
        <begin position="18"/>
        <end position="561"/>
    </location>
</feature>
<dbReference type="EMBL" id="LSRX01000684">
    <property type="protein sequence ID" value="OLP90994.1"/>
    <property type="molecule type" value="Genomic_DNA"/>
</dbReference>
<accession>A0A1Q9D733</accession>
<dbReference type="Proteomes" id="UP000186817">
    <property type="component" value="Unassembled WGS sequence"/>
</dbReference>
<feature type="compositionally biased region" description="Basic residues" evidence="1">
    <location>
        <begin position="551"/>
        <end position="561"/>
    </location>
</feature>
<dbReference type="AlphaFoldDB" id="A0A1Q9D733"/>
<reference evidence="3 4" key="1">
    <citation type="submission" date="2016-02" db="EMBL/GenBank/DDBJ databases">
        <title>Genome analysis of coral dinoflagellate symbionts highlights evolutionary adaptations to a symbiotic lifestyle.</title>
        <authorList>
            <person name="Aranda M."/>
            <person name="Li Y."/>
            <person name="Liew Y.J."/>
            <person name="Baumgarten S."/>
            <person name="Simakov O."/>
            <person name="Wilson M."/>
            <person name="Piel J."/>
            <person name="Ashoor H."/>
            <person name="Bougouffa S."/>
            <person name="Bajic V.B."/>
            <person name="Ryu T."/>
            <person name="Ravasi T."/>
            <person name="Bayer T."/>
            <person name="Micklem G."/>
            <person name="Kim H."/>
            <person name="Bhak J."/>
            <person name="Lajeunesse T.C."/>
            <person name="Voolstra C.R."/>
        </authorList>
    </citation>
    <scope>NUCLEOTIDE SEQUENCE [LARGE SCALE GENOMIC DNA]</scope>
    <source>
        <strain evidence="3 4">CCMP2467</strain>
    </source>
</reference>
<gene>
    <name evidence="3" type="ORF">AK812_SmicGene27354</name>
</gene>
<evidence type="ECO:0000256" key="2">
    <source>
        <dbReference type="SAM" id="SignalP"/>
    </source>
</evidence>
<evidence type="ECO:0000313" key="4">
    <source>
        <dbReference type="Proteomes" id="UP000186817"/>
    </source>
</evidence>
<evidence type="ECO:0000313" key="3">
    <source>
        <dbReference type="EMBL" id="OLP90994.1"/>
    </source>
</evidence>
<sequence length="561" mass="62976">MLLRWLAAAALPAVAAAAASCAAEGANQTVNITFFSRQNKKKRTTLHQLSEVQDIQVFEKDAWASPELLKEPMVVLRSAELRSTSQVVAAQLRTVLDEVALEPGELVDMLEENFKKFFDPETEQLFTGRKRQKTKPIMWMLKVILQPLMEEVKAALAQSLFPCNASMIHCGIWDWYLRGYANEVRKHQDTEWQEDPSNYFGGMHVDGKLMLGDSSREAEDIWGISPPNTTLNTPGAGWWNIWVLLSPEIGKQTLVLLDPRTWNVTAFLEHDRPFVWPERDLKDLKERPFKAPLSMQMGDLLAFHSFEVAHGAGQLMDVDSDAVRLSLDARCHCAEFSNRPVRTRRGEICAPVWFYGGQAQHGCQRIGSDEPWCVIYRQADEAGAGCILKNDTLCAYPCSDKHKSPTDLPQPRLHAAREALRASSSFGPASPEEHQSWLNLRNTFLDVEAEAGMSRELRDKRLALAEQAHAAQRRKVAERWNRQQMAREDDLEVGRRGAMSPLPCALRARRLLSELAVAEKGLSESAARRASAGRKVNLTGKQSSSESSAARKPKQRRTASL</sequence>
<organism evidence="3 4">
    <name type="scientific">Symbiodinium microadriaticum</name>
    <name type="common">Dinoflagellate</name>
    <name type="synonym">Zooxanthella microadriatica</name>
    <dbReference type="NCBI Taxonomy" id="2951"/>
    <lineage>
        <taxon>Eukaryota</taxon>
        <taxon>Sar</taxon>
        <taxon>Alveolata</taxon>
        <taxon>Dinophyceae</taxon>
        <taxon>Suessiales</taxon>
        <taxon>Symbiodiniaceae</taxon>
        <taxon>Symbiodinium</taxon>
    </lineage>
</organism>
<feature type="region of interest" description="Disordered" evidence="1">
    <location>
        <begin position="522"/>
        <end position="561"/>
    </location>
</feature>
<feature type="signal peptide" evidence="2">
    <location>
        <begin position="1"/>
        <end position="17"/>
    </location>
</feature>
<protein>
    <submittedName>
        <fullName evidence="3">Uncharacterized protein</fullName>
    </submittedName>
</protein>
<dbReference type="OrthoDB" id="411884at2759"/>
<comment type="caution">
    <text evidence="3">The sequence shown here is derived from an EMBL/GenBank/DDBJ whole genome shotgun (WGS) entry which is preliminary data.</text>
</comment>
<dbReference type="PROSITE" id="PS51257">
    <property type="entry name" value="PROKAR_LIPOPROTEIN"/>
    <property type="match status" value="1"/>
</dbReference>
<evidence type="ECO:0000256" key="1">
    <source>
        <dbReference type="SAM" id="MobiDB-lite"/>
    </source>
</evidence>
<proteinExistence type="predicted"/>
<name>A0A1Q9D733_SYMMI</name>
<keyword evidence="4" id="KW-1185">Reference proteome</keyword>
<feature type="compositionally biased region" description="Polar residues" evidence="1">
    <location>
        <begin position="539"/>
        <end position="548"/>
    </location>
</feature>